<keyword evidence="2" id="KW-1185">Reference proteome</keyword>
<dbReference type="RefSeq" id="WP_014242976.1">
    <property type="nucleotide sequence ID" value="NC_016620.1"/>
</dbReference>
<organism evidence="1 2">
    <name type="scientific">Halobacteriovorax marinus (strain ATCC BAA-682 / DSM 15412 / SJ)</name>
    <name type="common">Bacteriovorax marinus</name>
    <dbReference type="NCBI Taxonomy" id="862908"/>
    <lineage>
        <taxon>Bacteria</taxon>
        <taxon>Pseudomonadati</taxon>
        <taxon>Bdellovibrionota</taxon>
        <taxon>Bacteriovoracia</taxon>
        <taxon>Bacteriovoracales</taxon>
        <taxon>Halobacteriovoraceae</taxon>
        <taxon>Halobacteriovorax</taxon>
    </lineage>
</organism>
<evidence type="ECO:0000313" key="1">
    <source>
        <dbReference type="EMBL" id="CBW25187.1"/>
    </source>
</evidence>
<name>E1X392_HALMS</name>
<dbReference type="AlphaFoldDB" id="E1X392"/>
<dbReference type="EMBL" id="FQ312005">
    <property type="protein sequence ID" value="CBW25187.1"/>
    <property type="molecule type" value="Genomic_DNA"/>
</dbReference>
<dbReference type="STRING" id="862908.BMS_0258"/>
<dbReference type="OrthoDB" id="5290477at2"/>
<dbReference type="KEGG" id="bmx:BMS_0258"/>
<sequence length="342" mass="39141">MFKNINILSLIFLLASCSKVETIGLKTHSFNSKPKRIIWIQAAGVTEEHFALSKFTRSVVEEKTSFEKSLCMGKIWNFNLYQLRPDSKSGFLAQSFGTKNITGQCSDYENKPMWSYFKSIGFKVSALENGVNDKQSLLNAWKCNSTRNEIPKSMSLWKMTDTSNQSAKRFHFQEEMNFTDGEVLYDRSCRAGICYASLYNNAVEISKNLQKNSVRSLLIIRDFSIENAIVRKDVEGLRDRVNSLEKLYNYFLAEANNSNDTLVVLTGSGGRNIELPRRGKQWERFDQKGSYVLYKRNSLMSPVLADGAGAENFCGLYEESDIFKRFLWSPEEKKVPLDLINL</sequence>
<dbReference type="PATRIC" id="fig|862908.3.peg.248"/>
<reference evidence="2" key="1">
    <citation type="journal article" date="2013" name="ISME J.">
        <title>A small predatory core genome in the divergent marine Bacteriovorax marinus SJ and the terrestrial Bdellovibrio bacteriovorus.</title>
        <authorList>
            <person name="Crossman L.C."/>
            <person name="Chen H."/>
            <person name="Cerdeno-Tarraga A.M."/>
            <person name="Brooks K."/>
            <person name="Quail M.A."/>
            <person name="Pineiro S.A."/>
            <person name="Hobley L."/>
            <person name="Sockett R.E."/>
            <person name="Bentley S.D."/>
            <person name="Parkhill J."/>
            <person name="Williams H.N."/>
            <person name="Stine O.C."/>
        </authorList>
    </citation>
    <scope>NUCLEOTIDE SEQUENCE [LARGE SCALE GENOMIC DNA]</scope>
    <source>
        <strain evidence="2">ATCC BAA-682 / DSM 15412 / SJ</strain>
    </source>
</reference>
<evidence type="ECO:0008006" key="3">
    <source>
        <dbReference type="Google" id="ProtNLM"/>
    </source>
</evidence>
<proteinExistence type="predicted"/>
<dbReference type="PROSITE" id="PS51257">
    <property type="entry name" value="PROKAR_LIPOPROTEIN"/>
    <property type="match status" value="1"/>
</dbReference>
<dbReference type="HOGENOM" id="CLU_810772_0_0_7"/>
<evidence type="ECO:0000313" key="2">
    <source>
        <dbReference type="Proteomes" id="UP000008963"/>
    </source>
</evidence>
<accession>E1X392</accession>
<dbReference type="Proteomes" id="UP000008963">
    <property type="component" value="Chromosome"/>
</dbReference>
<gene>
    <name evidence="1" type="ordered locus">BMS_0258</name>
</gene>
<protein>
    <recommendedName>
        <fullName evidence="3">Lipoprotein</fullName>
    </recommendedName>
</protein>